<evidence type="ECO:0000313" key="3">
    <source>
        <dbReference type="Proteomes" id="UP000481858"/>
    </source>
</evidence>
<dbReference type="InParanoid" id="A0A7C8NCP6"/>
<dbReference type="EMBL" id="WUBL01000007">
    <property type="protein sequence ID" value="KAF2972257.1"/>
    <property type="molecule type" value="Genomic_DNA"/>
</dbReference>
<reference evidence="2 3" key="1">
    <citation type="submission" date="2019-12" db="EMBL/GenBank/DDBJ databases">
        <title>Draft genome sequence of the ascomycete Xylaria multiplex DSM 110363.</title>
        <authorList>
            <person name="Buettner E."/>
            <person name="Kellner H."/>
        </authorList>
    </citation>
    <scope>NUCLEOTIDE SEQUENCE [LARGE SCALE GENOMIC DNA]</scope>
    <source>
        <strain evidence="2 3">DSM 110363</strain>
    </source>
</reference>
<name>A0A7C8NCP6_9PEZI</name>
<sequence length="205" mass="20991">MYGHKILFFAAALAGTALSQKSDAEYCSSKMSSFFSWVVAEGPTTPAAVLNFLATQTNSKPPLSTFGPEAHGEEICSIYSELPSSLLPEFQTYITSVLSFGNANSEVLLGVATDCVPEDKVASVTDYIHEMLTPTGNSCEATPAPGGAANGTYPTSPAPTATGTYTSRGNYTYPTSIVTGAAARPTGVFLGAAAIGGVLGAAALL</sequence>
<proteinExistence type="predicted"/>
<evidence type="ECO:0000256" key="1">
    <source>
        <dbReference type="SAM" id="SignalP"/>
    </source>
</evidence>
<gene>
    <name evidence="2" type="ORF">GQX73_g1261</name>
</gene>
<evidence type="ECO:0000313" key="2">
    <source>
        <dbReference type="EMBL" id="KAF2972257.1"/>
    </source>
</evidence>
<dbReference type="Proteomes" id="UP000481858">
    <property type="component" value="Unassembled WGS sequence"/>
</dbReference>
<feature type="chain" id="PRO_5028941310" evidence="1">
    <location>
        <begin position="20"/>
        <end position="205"/>
    </location>
</feature>
<protein>
    <submittedName>
        <fullName evidence="2">Uncharacterized protein</fullName>
    </submittedName>
</protein>
<feature type="signal peptide" evidence="1">
    <location>
        <begin position="1"/>
        <end position="19"/>
    </location>
</feature>
<accession>A0A7C8NCP6</accession>
<comment type="caution">
    <text evidence="2">The sequence shown here is derived from an EMBL/GenBank/DDBJ whole genome shotgun (WGS) entry which is preliminary data.</text>
</comment>
<organism evidence="2 3">
    <name type="scientific">Xylaria multiplex</name>
    <dbReference type="NCBI Taxonomy" id="323545"/>
    <lineage>
        <taxon>Eukaryota</taxon>
        <taxon>Fungi</taxon>
        <taxon>Dikarya</taxon>
        <taxon>Ascomycota</taxon>
        <taxon>Pezizomycotina</taxon>
        <taxon>Sordariomycetes</taxon>
        <taxon>Xylariomycetidae</taxon>
        <taxon>Xylariales</taxon>
        <taxon>Xylariaceae</taxon>
        <taxon>Xylaria</taxon>
    </lineage>
</organism>
<keyword evidence="1" id="KW-0732">Signal</keyword>
<dbReference type="OrthoDB" id="4766322at2759"/>
<dbReference type="AlphaFoldDB" id="A0A7C8NCP6"/>
<keyword evidence="3" id="KW-1185">Reference proteome</keyword>